<dbReference type="Gene3D" id="3.30.2010.10">
    <property type="entry name" value="Metalloproteases ('zincins'), catalytic domain"/>
    <property type="match status" value="1"/>
</dbReference>
<dbReference type="InterPro" id="IPR001915">
    <property type="entry name" value="Peptidase_M48"/>
</dbReference>
<gene>
    <name evidence="10" type="ORF">CSW64_12595</name>
</gene>
<dbReference type="GO" id="GO:0004222">
    <property type="term" value="F:metalloendopeptidase activity"/>
    <property type="evidence" value="ECO:0007669"/>
    <property type="project" value="InterPro"/>
</dbReference>
<dbReference type="InterPro" id="IPR011990">
    <property type="entry name" value="TPR-like_helical_dom_sf"/>
</dbReference>
<evidence type="ECO:0000256" key="6">
    <source>
        <dbReference type="ARBA" id="ARBA00023049"/>
    </source>
</evidence>
<keyword evidence="6" id="KW-0482">Metalloprotease</keyword>
<feature type="chain" id="PRO_5013924673" evidence="7">
    <location>
        <begin position="32"/>
        <end position="472"/>
    </location>
</feature>
<dbReference type="InterPro" id="IPR051156">
    <property type="entry name" value="Mito/Outer_Membr_Metalloprot"/>
</dbReference>
<comment type="cofactor">
    <cofactor evidence="1">
        <name>Zn(2+)</name>
        <dbReference type="ChEBI" id="CHEBI:29105"/>
    </cofactor>
</comment>
<evidence type="ECO:0000259" key="9">
    <source>
        <dbReference type="Pfam" id="PF23914"/>
    </source>
</evidence>
<dbReference type="GO" id="GO:0016020">
    <property type="term" value="C:membrane"/>
    <property type="evidence" value="ECO:0007669"/>
    <property type="project" value="TreeGrafter"/>
</dbReference>
<keyword evidence="3" id="KW-0479">Metal-binding</keyword>
<keyword evidence="7" id="KW-0732">Signal</keyword>
<sequence>MIRKTFRPFRTIGAAAALAAAIIGPLGTAWAQSSGAPGRAPTLLRDTEIEETLHRQADPIFAAAGLNPKDVRILLIGDNELNAFATQGQQMGLNTGLILETETPNQLKGVIAHETGHIAGAHPLRSGELMRAGLRPMLLTMGLGVLALLAGAPDAGAVLIGSSPQFGTLGALGYSRTQEGRADQAAVGYLEKTGQSAEGLVEFFDKFRYQEVFTEARRFPYFRSHPLSSERIEMLRNRVASQPHFKVKDTPEEIAEFQIMKAKIDAFLNPQIALTKYKETATDYPSRYARVIAYYQTKEPDKALKLLEALLSEQPNNPYLWELKGQILFEFNRIPEAEAPQRKSVELKPDAPLLRTNLGQTLINHEDPKKRDEGIAELKKVVLQEDDNAEAWRLLAMAYDRRGDEGLARLATAERYFSYGALNESRAFAIRARELLPRSGTDWVRATDIVMASNPSDQDLRELARDDSPRGR</sequence>
<dbReference type="InterPro" id="IPR056413">
    <property type="entry name" value="TPR_CcmH_CycH"/>
</dbReference>
<evidence type="ECO:0000256" key="4">
    <source>
        <dbReference type="ARBA" id="ARBA00022801"/>
    </source>
</evidence>
<keyword evidence="11" id="KW-1185">Reference proteome</keyword>
<keyword evidence="5" id="KW-0862">Zinc</keyword>
<dbReference type="RefSeq" id="WP_099622445.1">
    <property type="nucleotide sequence ID" value="NZ_CP024201.1"/>
</dbReference>
<dbReference type="KEGG" id="cmb:CSW64_12595"/>
<evidence type="ECO:0000313" key="10">
    <source>
        <dbReference type="EMBL" id="ATQ43193.1"/>
    </source>
</evidence>
<dbReference type="Pfam" id="PF23914">
    <property type="entry name" value="TPR_CcmH_CycH"/>
    <property type="match status" value="1"/>
</dbReference>
<dbReference type="PANTHER" id="PTHR22726">
    <property type="entry name" value="METALLOENDOPEPTIDASE OMA1"/>
    <property type="match status" value="1"/>
</dbReference>
<feature type="domain" description="Cytochrome c-type biogenesis protein H TPR" evidence="9">
    <location>
        <begin position="310"/>
        <end position="406"/>
    </location>
</feature>
<dbReference type="EMBL" id="CP024201">
    <property type="protein sequence ID" value="ATQ43193.1"/>
    <property type="molecule type" value="Genomic_DNA"/>
</dbReference>
<evidence type="ECO:0000256" key="2">
    <source>
        <dbReference type="ARBA" id="ARBA00022670"/>
    </source>
</evidence>
<protein>
    <submittedName>
        <fullName evidence="10">Peptidase M48</fullName>
    </submittedName>
</protein>
<reference evidence="10 11" key="1">
    <citation type="submission" date="2017-10" db="EMBL/GenBank/DDBJ databases">
        <title>Genome sequence of Caulobacter mirabilis FWC38.</title>
        <authorList>
            <person name="Fiebig A."/>
            <person name="Crosson S."/>
        </authorList>
    </citation>
    <scope>NUCLEOTIDE SEQUENCE [LARGE SCALE GENOMIC DNA]</scope>
    <source>
        <strain evidence="10 11">FWC 38</strain>
    </source>
</reference>
<dbReference type="OrthoDB" id="9814887at2"/>
<proteinExistence type="predicted"/>
<feature type="domain" description="Peptidase M48" evidence="8">
    <location>
        <begin position="50"/>
        <end position="238"/>
    </location>
</feature>
<feature type="signal peptide" evidence="7">
    <location>
        <begin position="1"/>
        <end position="31"/>
    </location>
</feature>
<evidence type="ECO:0000256" key="5">
    <source>
        <dbReference type="ARBA" id="ARBA00022833"/>
    </source>
</evidence>
<evidence type="ECO:0000256" key="3">
    <source>
        <dbReference type="ARBA" id="ARBA00022723"/>
    </source>
</evidence>
<evidence type="ECO:0000256" key="1">
    <source>
        <dbReference type="ARBA" id="ARBA00001947"/>
    </source>
</evidence>
<name>A0A2D2AYW0_9CAUL</name>
<keyword evidence="2" id="KW-0645">Protease</keyword>
<dbReference type="GO" id="GO:0051603">
    <property type="term" value="P:proteolysis involved in protein catabolic process"/>
    <property type="evidence" value="ECO:0007669"/>
    <property type="project" value="TreeGrafter"/>
</dbReference>
<keyword evidence="4" id="KW-0378">Hydrolase</keyword>
<dbReference type="Proteomes" id="UP000228945">
    <property type="component" value="Chromosome"/>
</dbReference>
<dbReference type="PANTHER" id="PTHR22726:SF1">
    <property type="entry name" value="METALLOENDOPEPTIDASE OMA1, MITOCHONDRIAL"/>
    <property type="match status" value="1"/>
</dbReference>
<evidence type="ECO:0000313" key="11">
    <source>
        <dbReference type="Proteomes" id="UP000228945"/>
    </source>
</evidence>
<dbReference type="CDD" id="cd07324">
    <property type="entry name" value="M48C_Oma1-like"/>
    <property type="match status" value="1"/>
</dbReference>
<evidence type="ECO:0000259" key="8">
    <source>
        <dbReference type="Pfam" id="PF01435"/>
    </source>
</evidence>
<dbReference type="GO" id="GO:0046872">
    <property type="term" value="F:metal ion binding"/>
    <property type="evidence" value="ECO:0007669"/>
    <property type="project" value="UniProtKB-KW"/>
</dbReference>
<dbReference type="Pfam" id="PF01435">
    <property type="entry name" value="Peptidase_M48"/>
    <property type="match status" value="1"/>
</dbReference>
<accession>A0A2D2AYW0</accession>
<dbReference type="Gene3D" id="1.25.40.10">
    <property type="entry name" value="Tetratricopeptide repeat domain"/>
    <property type="match status" value="1"/>
</dbReference>
<evidence type="ECO:0000256" key="7">
    <source>
        <dbReference type="SAM" id="SignalP"/>
    </source>
</evidence>
<organism evidence="10 11">
    <name type="scientific">Caulobacter mirabilis</name>
    <dbReference type="NCBI Taxonomy" id="69666"/>
    <lineage>
        <taxon>Bacteria</taxon>
        <taxon>Pseudomonadati</taxon>
        <taxon>Pseudomonadota</taxon>
        <taxon>Alphaproteobacteria</taxon>
        <taxon>Caulobacterales</taxon>
        <taxon>Caulobacteraceae</taxon>
        <taxon>Caulobacter</taxon>
    </lineage>
</organism>
<dbReference type="SUPFAM" id="SSF48452">
    <property type="entry name" value="TPR-like"/>
    <property type="match status" value="1"/>
</dbReference>
<dbReference type="AlphaFoldDB" id="A0A2D2AYW0"/>